<evidence type="ECO:0000256" key="9">
    <source>
        <dbReference type="SAM" id="Phobius"/>
    </source>
</evidence>
<dbReference type="Pfam" id="PF00083">
    <property type="entry name" value="Sugar_tr"/>
    <property type="match status" value="1"/>
</dbReference>
<gene>
    <name evidence="11" type="ORF">G210_1328</name>
</gene>
<comment type="caution">
    <text evidence="11">The sequence shown here is derived from an EMBL/GenBank/DDBJ whole genome shotgun (WGS) entry which is preliminary data.</text>
</comment>
<dbReference type="OMA" id="HITRCIA"/>
<dbReference type="EMBL" id="AOGT01001228">
    <property type="protein sequence ID" value="EMG48161.1"/>
    <property type="molecule type" value="Genomic_DNA"/>
</dbReference>
<evidence type="ECO:0000256" key="6">
    <source>
        <dbReference type="ARBA" id="ARBA00022989"/>
    </source>
</evidence>
<dbReference type="InterPro" id="IPR003663">
    <property type="entry name" value="Sugar/inositol_transpt"/>
</dbReference>
<evidence type="ECO:0000256" key="4">
    <source>
        <dbReference type="ARBA" id="ARBA00022692"/>
    </source>
</evidence>
<dbReference type="InterPro" id="IPR036259">
    <property type="entry name" value="MFS_trans_sf"/>
</dbReference>
<evidence type="ECO:0000256" key="2">
    <source>
        <dbReference type="ARBA" id="ARBA00010992"/>
    </source>
</evidence>
<feature type="non-terminal residue" evidence="11">
    <location>
        <position position="1"/>
    </location>
</feature>
<dbReference type="HOGENOM" id="CLU_001265_30_2_1"/>
<evidence type="ECO:0000313" key="12">
    <source>
        <dbReference type="Proteomes" id="UP000011777"/>
    </source>
</evidence>
<dbReference type="PROSITE" id="PS50850">
    <property type="entry name" value="MFS"/>
    <property type="match status" value="1"/>
</dbReference>
<reference evidence="11 12" key="1">
    <citation type="submission" date="2013-02" db="EMBL/GenBank/DDBJ databases">
        <title>Genome sequence of Candida maltosa Xu316, a potential industrial strain for xylitol and ethanol production.</title>
        <authorList>
            <person name="Yu J."/>
            <person name="Wang Q."/>
            <person name="Geng X."/>
            <person name="Bao W."/>
            <person name="He P."/>
            <person name="Cai J."/>
        </authorList>
    </citation>
    <scope>NUCLEOTIDE SEQUENCE [LARGE SCALE GENOMIC DNA]</scope>
    <source>
        <strain evidence="12">Xu316</strain>
    </source>
</reference>
<dbReference type="InterPro" id="IPR050360">
    <property type="entry name" value="MFS_Sugar_Transporters"/>
</dbReference>
<feature type="transmembrane region" description="Helical" evidence="9">
    <location>
        <begin position="223"/>
        <end position="247"/>
    </location>
</feature>
<feature type="transmembrane region" description="Helical" evidence="9">
    <location>
        <begin position="46"/>
        <end position="73"/>
    </location>
</feature>
<evidence type="ECO:0000313" key="11">
    <source>
        <dbReference type="EMBL" id="EMG48161.1"/>
    </source>
</evidence>
<dbReference type="Proteomes" id="UP000011777">
    <property type="component" value="Unassembled WGS sequence"/>
</dbReference>
<dbReference type="OrthoDB" id="508119at2759"/>
<evidence type="ECO:0000256" key="8">
    <source>
        <dbReference type="ARBA" id="ARBA00043213"/>
    </source>
</evidence>
<name>M3IP26_CANMX</name>
<keyword evidence="6 9" id="KW-1133">Transmembrane helix</keyword>
<evidence type="ECO:0000256" key="1">
    <source>
        <dbReference type="ARBA" id="ARBA00004141"/>
    </source>
</evidence>
<comment type="subcellular location">
    <subcellularLocation>
        <location evidence="1">Membrane</location>
        <topology evidence="1">Multi-pass membrane protein</topology>
    </subcellularLocation>
</comment>
<dbReference type="PANTHER" id="PTHR48022">
    <property type="entry name" value="PLASTIDIC GLUCOSE TRANSPORTER 4"/>
    <property type="match status" value="1"/>
</dbReference>
<accession>M3IP26</accession>
<dbReference type="GO" id="GO:0016020">
    <property type="term" value="C:membrane"/>
    <property type="evidence" value="ECO:0007669"/>
    <property type="project" value="UniProtKB-SubCell"/>
</dbReference>
<dbReference type="InterPro" id="IPR020846">
    <property type="entry name" value="MFS_dom"/>
</dbReference>
<feature type="transmembrane region" description="Helical" evidence="9">
    <location>
        <begin position="124"/>
        <end position="140"/>
    </location>
</feature>
<dbReference type="Gene3D" id="1.20.1250.20">
    <property type="entry name" value="MFS general substrate transporter like domains"/>
    <property type="match status" value="1"/>
</dbReference>
<dbReference type="PROSITE" id="PS00217">
    <property type="entry name" value="SUGAR_TRANSPORT_2"/>
    <property type="match status" value="1"/>
</dbReference>
<keyword evidence="12" id="KW-1185">Reference proteome</keyword>
<dbReference type="PRINTS" id="PR00171">
    <property type="entry name" value="SUGRTRNSPORT"/>
</dbReference>
<feature type="transmembrane region" description="Helical" evidence="9">
    <location>
        <begin position="93"/>
        <end position="112"/>
    </location>
</feature>
<organism evidence="11 12">
    <name type="scientific">Candida maltosa (strain Xu316)</name>
    <name type="common">Yeast</name>
    <dbReference type="NCBI Taxonomy" id="1245528"/>
    <lineage>
        <taxon>Eukaryota</taxon>
        <taxon>Fungi</taxon>
        <taxon>Dikarya</taxon>
        <taxon>Ascomycota</taxon>
        <taxon>Saccharomycotina</taxon>
        <taxon>Pichiomycetes</taxon>
        <taxon>Debaryomycetaceae</taxon>
        <taxon>Candida/Lodderomyces clade</taxon>
        <taxon>Candida</taxon>
    </lineage>
</organism>
<evidence type="ECO:0000256" key="7">
    <source>
        <dbReference type="ARBA" id="ARBA00023136"/>
    </source>
</evidence>
<protein>
    <recommendedName>
        <fullName evidence="8">Quinate transporter</fullName>
    </recommendedName>
</protein>
<sequence>IQMFVSETNKLKYSVSHTSVDEKGDQDSSSNEQVITIPPEIYNWKIIVIAITAAFAAVIIGYDAGFIGGTVSLESFQNEFNMVNMTAHEKTAISSNVVSVFQAGAFFGALFFYPIGEIWGRKPGLIMSAFLLVFGAAISLEAKHSSGLASIYAGRVITGLGVGGCSGLAPIYISECAPTKIRGSLVGSWEICWQVGGIVGYWINYGVLQNLPPTRKQWLIPFAIQLIPSGFSLSGRFSSMSLLDFWFTRGKSTKQELIYQNYETYWKVMYI</sequence>
<dbReference type="GO" id="GO:0005351">
    <property type="term" value="F:carbohydrate:proton symporter activity"/>
    <property type="evidence" value="ECO:0007669"/>
    <property type="project" value="TreeGrafter"/>
</dbReference>
<dbReference type="eggNOG" id="KOG0254">
    <property type="taxonomic scope" value="Eukaryota"/>
</dbReference>
<dbReference type="AlphaFoldDB" id="M3IP26"/>
<keyword evidence="4 9" id="KW-0812">Transmembrane</keyword>
<keyword evidence="7 9" id="KW-0472">Membrane</keyword>
<dbReference type="SUPFAM" id="SSF103473">
    <property type="entry name" value="MFS general substrate transporter"/>
    <property type="match status" value="1"/>
</dbReference>
<evidence type="ECO:0000256" key="3">
    <source>
        <dbReference type="ARBA" id="ARBA00022448"/>
    </source>
</evidence>
<keyword evidence="3" id="KW-0813">Transport</keyword>
<feature type="domain" description="Major facilitator superfamily (MFS) profile" evidence="10">
    <location>
        <begin position="49"/>
        <end position="271"/>
    </location>
</feature>
<dbReference type="InterPro" id="IPR005828">
    <property type="entry name" value="MFS_sugar_transport-like"/>
</dbReference>
<comment type="similarity">
    <text evidence="2">Belongs to the major facilitator superfamily. Sugar transporter (TC 2.A.1.1) family.</text>
</comment>
<dbReference type="PANTHER" id="PTHR48022:SF34">
    <property type="entry name" value="MAJOR FACILITATOR SUPERFAMILY (MFS) PROFILE DOMAIN-CONTAINING PROTEIN-RELATED"/>
    <property type="match status" value="1"/>
</dbReference>
<evidence type="ECO:0000259" key="10">
    <source>
        <dbReference type="PROSITE" id="PS50850"/>
    </source>
</evidence>
<proteinExistence type="inferred from homology"/>
<dbReference type="InterPro" id="IPR005829">
    <property type="entry name" value="Sugar_transporter_CS"/>
</dbReference>
<dbReference type="STRING" id="1245528.M3IP26"/>
<evidence type="ECO:0000256" key="5">
    <source>
        <dbReference type="ARBA" id="ARBA00022911"/>
    </source>
</evidence>
<keyword evidence="5" id="KW-0672">Quinate metabolism</keyword>
<feature type="transmembrane region" description="Helical" evidence="9">
    <location>
        <begin position="152"/>
        <end position="173"/>
    </location>
</feature>
<feature type="transmembrane region" description="Helical" evidence="9">
    <location>
        <begin position="185"/>
        <end position="203"/>
    </location>
</feature>